<proteinExistence type="predicted"/>
<comment type="caution">
    <text evidence="1">The sequence shown here is derived from an EMBL/GenBank/DDBJ whole genome shotgun (WGS) entry which is preliminary data.</text>
</comment>
<gene>
    <name evidence="1" type="ORF">Bhyg_09538</name>
</gene>
<dbReference type="EMBL" id="WJQU01000002">
    <property type="protein sequence ID" value="KAJ6644569.1"/>
    <property type="molecule type" value="Genomic_DNA"/>
</dbReference>
<reference evidence="1" key="1">
    <citation type="submission" date="2022-07" db="EMBL/GenBank/DDBJ databases">
        <authorList>
            <person name="Trinca V."/>
            <person name="Uliana J.V.C."/>
            <person name="Torres T.T."/>
            <person name="Ward R.J."/>
            <person name="Monesi N."/>
        </authorList>
    </citation>
    <scope>NUCLEOTIDE SEQUENCE</scope>
    <source>
        <strain evidence="1">HSMRA1968</strain>
        <tissue evidence="1">Whole embryos</tissue>
    </source>
</reference>
<feature type="non-terminal residue" evidence="1">
    <location>
        <position position="1"/>
    </location>
</feature>
<evidence type="ECO:0000313" key="1">
    <source>
        <dbReference type="EMBL" id="KAJ6644569.1"/>
    </source>
</evidence>
<keyword evidence="2" id="KW-1185">Reference proteome</keyword>
<dbReference type="AlphaFoldDB" id="A0A9Q0N6V6"/>
<dbReference type="Proteomes" id="UP001151699">
    <property type="component" value="Chromosome B"/>
</dbReference>
<dbReference type="OrthoDB" id="7771330at2759"/>
<name>A0A9Q0N6V6_9DIPT</name>
<protein>
    <submittedName>
        <fullName evidence="1">Uncharacterized protein</fullName>
    </submittedName>
</protein>
<sequence length="301" mass="33939">TGFHAFVKWTSLKATWCPGSVNNEHCFQDVPRTVASALRSGWRKVKGSTCHNKGAFNGFRMVKNDNYAVTPLYDRHGIIAGVQVNILKSELFATPNPYKYNKVSDYLDNSIERHPVYSLTAYFVNPTSICDKRKKMRRLQLEGTGSRLYFQTGNTPKHLRRVPLYRNEAEKSYTSTNCVATMGHHNYYDVPNMHLSNCTKIIPSFLLFNNNGELHGFGQTNVGKLSSPSLEHPDGHAVKMGLDPITPKCMLHMADAHKSPGYSNIHFFFVDAPQSIKCEPINQTKVVGKSIYINPNAFVKH</sequence>
<accession>A0A9Q0N6V6</accession>
<evidence type="ECO:0000313" key="2">
    <source>
        <dbReference type="Proteomes" id="UP001151699"/>
    </source>
</evidence>
<organism evidence="1 2">
    <name type="scientific">Pseudolycoriella hygida</name>
    <dbReference type="NCBI Taxonomy" id="35572"/>
    <lineage>
        <taxon>Eukaryota</taxon>
        <taxon>Metazoa</taxon>
        <taxon>Ecdysozoa</taxon>
        <taxon>Arthropoda</taxon>
        <taxon>Hexapoda</taxon>
        <taxon>Insecta</taxon>
        <taxon>Pterygota</taxon>
        <taxon>Neoptera</taxon>
        <taxon>Endopterygota</taxon>
        <taxon>Diptera</taxon>
        <taxon>Nematocera</taxon>
        <taxon>Sciaroidea</taxon>
        <taxon>Sciaridae</taxon>
        <taxon>Pseudolycoriella</taxon>
    </lineage>
</organism>